<dbReference type="InterPro" id="IPR029149">
    <property type="entry name" value="Creatin/AminoP/Spt16_N"/>
</dbReference>
<dbReference type="InterPro" id="IPR022846">
    <property type="entry name" value="X_Pro_dipept"/>
</dbReference>
<feature type="binding site" evidence="7">
    <location>
        <position position="248"/>
    </location>
    <ligand>
        <name>Mn(2+)</name>
        <dbReference type="ChEBI" id="CHEBI:29035"/>
        <label>2</label>
    </ligand>
</feature>
<dbReference type="PROSITE" id="PS00491">
    <property type="entry name" value="PROLINE_PEPTIDASE"/>
    <property type="match status" value="1"/>
</dbReference>
<dbReference type="InterPro" id="IPR001131">
    <property type="entry name" value="Peptidase_M24B_aminopep-P_CS"/>
</dbReference>
<organism evidence="10 11">
    <name type="scientific">Pseudidiomarina planktonica</name>
    <dbReference type="NCBI Taxonomy" id="1323738"/>
    <lineage>
        <taxon>Bacteria</taxon>
        <taxon>Pseudomonadati</taxon>
        <taxon>Pseudomonadota</taxon>
        <taxon>Gammaproteobacteria</taxon>
        <taxon>Alteromonadales</taxon>
        <taxon>Idiomarinaceae</taxon>
        <taxon>Pseudidiomarina</taxon>
    </lineage>
</organism>
<evidence type="ECO:0000259" key="9">
    <source>
        <dbReference type="Pfam" id="PF21216"/>
    </source>
</evidence>
<dbReference type="GO" id="GO:0005829">
    <property type="term" value="C:cytosol"/>
    <property type="evidence" value="ECO:0007669"/>
    <property type="project" value="TreeGrafter"/>
</dbReference>
<dbReference type="OrthoDB" id="9806388at2"/>
<evidence type="ECO:0000256" key="7">
    <source>
        <dbReference type="HAMAP-Rule" id="MF_01279"/>
    </source>
</evidence>
<accession>A0A1Y6EAP1</accession>
<evidence type="ECO:0000256" key="2">
    <source>
        <dbReference type="ARBA" id="ARBA00022723"/>
    </source>
</evidence>
<evidence type="ECO:0000259" key="8">
    <source>
        <dbReference type="Pfam" id="PF00557"/>
    </source>
</evidence>
<reference evidence="11" key="1">
    <citation type="submission" date="2017-04" db="EMBL/GenBank/DDBJ databases">
        <authorList>
            <person name="Varghese N."/>
            <person name="Submissions S."/>
        </authorList>
    </citation>
    <scope>NUCLEOTIDE SEQUENCE [LARGE SCALE GENOMIC DNA]</scope>
</reference>
<evidence type="ECO:0000313" key="11">
    <source>
        <dbReference type="Proteomes" id="UP000194450"/>
    </source>
</evidence>
<protein>
    <recommendedName>
        <fullName evidence="7">Xaa-Pro dipeptidase</fullName>
        <shortName evidence="7">X-Pro dipeptidase</shortName>
        <ecNumber evidence="7">3.4.13.9</ecNumber>
    </recommendedName>
    <alternativeName>
        <fullName evidence="7">Imidodipeptidase</fullName>
    </alternativeName>
    <alternativeName>
        <fullName evidence="7">Proline dipeptidase</fullName>
        <shortName evidence="7">Prolidase</shortName>
    </alternativeName>
</protein>
<keyword evidence="4 7" id="KW-0224">Dipeptidase</keyword>
<proteinExistence type="inferred from homology"/>
<comment type="function">
    <text evidence="7">Splits dipeptides with a prolyl residue in the C-terminal position.</text>
</comment>
<dbReference type="AlphaFoldDB" id="A0A1Y6EAP1"/>
<dbReference type="GO" id="GO:0102009">
    <property type="term" value="F:proline dipeptidase activity"/>
    <property type="evidence" value="ECO:0007669"/>
    <property type="project" value="UniProtKB-EC"/>
</dbReference>
<sequence>MNLASLLPRFEAHVATQLQRAEQVLERENLELLAIHSGQIKRQFLDDMDYPFKANPLFKAWCPLDDVPHCWLLISREQRPRLVILQPDDFWHYQPPILQADWLHVFDVVTIKSPEAIEQVLPYDKVRSAYLGEHVEVAKALGFEHINPDPVLNFLHYHRLFKTDYELECMRHANQIAVRGHHAARQSFLDGGSEFDCLLAYMQATGQGENDAPYGHIIGQNEHAAVLHYMVQSRQRLTPGQRHSMLIDAGANYNGYAADITRTYSAREDEFGELVAALDQVTLALIDLLKPGTRFGDLHALAHEQIAKLLYAYGFVKLSPEAIVAQKISQVFLPHGLGHSLGLQVHDVGGTMLDERGTNIPPPDEFPTLRTTRTVEPRQVYTIEPGLYFIDSLLGKLKASPQAKHVDWQRVDAFRRYGGVRIEDNIIVHRERNENMTRANGLN</sequence>
<dbReference type="PANTHER" id="PTHR43226">
    <property type="entry name" value="XAA-PRO AMINOPEPTIDASE 3"/>
    <property type="match status" value="1"/>
</dbReference>
<dbReference type="NCBIfam" id="NF010133">
    <property type="entry name" value="PRK13607.1"/>
    <property type="match status" value="1"/>
</dbReference>
<dbReference type="GO" id="GO:0046872">
    <property type="term" value="F:metal ion binding"/>
    <property type="evidence" value="ECO:0007669"/>
    <property type="project" value="UniProtKB-KW"/>
</dbReference>
<dbReference type="RefSeq" id="WP_086433296.1">
    <property type="nucleotide sequence ID" value="NZ_FXWH01000001.1"/>
</dbReference>
<comment type="cofactor">
    <cofactor evidence="7">
        <name>Mn(2+)</name>
        <dbReference type="ChEBI" id="CHEBI:29035"/>
    </cofactor>
    <text evidence="7">Binds 2 manganese ions per subunit.</text>
</comment>
<dbReference type="Gene3D" id="3.90.230.10">
    <property type="entry name" value="Creatinase/methionine aminopeptidase superfamily"/>
    <property type="match status" value="1"/>
</dbReference>
<dbReference type="EMBL" id="FXWH01000001">
    <property type="protein sequence ID" value="SMQ58261.1"/>
    <property type="molecule type" value="Genomic_DNA"/>
</dbReference>
<dbReference type="SUPFAM" id="SSF55920">
    <property type="entry name" value="Creatinase/aminopeptidase"/>
    <property type="match status" value="1"/>
</dbReference>
<name>A0A1Y6EAP1_9GAMM</name>
<feature type="binding site" evidence="7">
    <location>
        <position position="259"/>
    </location>
    <ligand>
        <name>Mn(2+)</name>
        <dbReference type="ChEBI" id="CHEBI:29035"/>
        <label>2</label>
    </ligand>
</feature>
<feature type="binding site" evidence="7">
    <location>
        <position position="259"/>
    </location>
    <ligand>
        <name>Mn(2+)</name>
        <dbReference type="ChEBI" id="CHEBI:29035"/>
        <label>1</label>
    </ligand>
</feature>
<dbReference type="Proteomes" id="UP000194450">
    <property type="component" value="Unassembled WGS sequence"/>
</dbReference>
<feature type="domain" description="Peptidase M24" evidence="8">
    <location>
        <begin position="168"/>
        <end position="429"/>
    </location>
</feature>
<comment type="catalytic activity">
    <reaction evidence="7">
        <text>Xaa-L-Pro dipeptide + H2O = an L-alpha-amino acid + L-proline</text>
        <dbReference type="Rhea" id="RHEA:76407"/>
        <dbReference type="ChEBI" id="CHEBI:15377"/>
        <dbReference type="ChEBI" id="CHEBI:59869"/>
        <dbReference type="ChEBI" id="CHEBI:60039"/>
        <dbReference type="ChEBI" id="CHEBI:195196"/>
        <dbReference type="EC" id="3.4.13.9"/>
    </reaction>
</comment>
<dbReference type="Pfam" id="PF21216">
    <property type="entry name" value="PepQ_N"/>
    <property type="match status" value="1"/>
</dbReference>
<dbReference type="GO" id="GO:0006508">
    <property type="term" value="P:proteolysis"/>
    <property type="evidence" value="ECO:0007669"/>
    <property type="project" value="UniProtKB-KW"/>
</dbReference>
<dbReference type="InterPro" id="IPR052433">
    <property type="entry name" value="X-Pro_dipept-like"/>
</dbReference>
<keyword evidence="6 7" id="KW-0464">Manganese</keyword>
<evidence type="ECO:0000256" key="1">
    <source>
        <dbReference type="ARBA" id="ARBA00022670"/>
    </source>
</evidence>
<dbReference type="GO" id="GO:0008235">
    <property type="term" value="F:metalloexopeptidase activity"/>
    <property type="evidence" value="ECO:0007669"/>
    <property type="project" value="UniProtKB-UniRule"/>
</dbReference>
<evidence type="ECO:0000313" key="10">
    <source>
        <dbReference type="EMBL" id="SMQ58261.1"/>
    </source>
</evidence>
<feature type="domain" description="Xaa-Pro dipeptidase N-terminal" evidence="9">
    <location>
        <begin position="10"/>
        <end position="157"/>
    </location>
</feature>
<dbReference type="GO" id="GO:0016795">
    <property type="term" value="F:phosphoric triester hydrolase activity"/>
    <property type="evidence" value="ECO:0007669"/>
    <property type="project" value="InterPro"/>
</dbReference>
<dbReference type="PANTHER" id="PTHR43226:SF8">
    <property type="entry name" value="XAA-PRO DIPEPTIDASE"/>
    <property type="match status" value="1"/>
</dbReference>
<comment type="similarity">
    <text evidence="7">Belongs to the peptidase M24B family. Bacterial-type prolidase subfamily.</text>
</comment>
<keyword evidence="2 7" id="KW-0479">Metal-binding</keyword>
<keyword evidence="1 7" id="KW-0645">Protease</keyword>
<dbReference type="InterPro" id="IPR000994">
    <property type="entry name" value="Pept_M24"/>
</dbReference>
<dbReference type="InterPro" id="IPR036005">
    <property type="entry name" value="Creatinase/aminopeptidase-like"/>
</dbReference>
<keyword evidence="3 7" id="KW-0378">Hydrolase</keyword>
<dbReference type="InterPro" id="IPR048819">
    <property type="entry name" value="PepQ_N"/>
</dbReference>
<evidence type="ECO:0000256" key="5">
    <source>
        <dbReference type="ARBA" id="ARBA00023049"/>
    </source>
</evidence>
<feature type="binding site" evidence="7">
    <location>
        <position position="423"/>
    </location>
    <ligand>
        <name>Mn(2+)</name>
        <dbReference type="ChEBI" id="CHEBI:29035"/>
        <label>2</label>
    </ligand>
</feature>
<dbReference type="HAMAP" id="MF_01279">
    <property type="entry name" value="X_Pro_dipeptid"/>
    <property type="match status" value="1"/>
</dbReference>
<keyword evidence="11" id="KW-1185">Reference proteome</keyword>
<dbReference type="GO" id="GO:0004177">
    <property type="term" value="F:aminopeptidase activity"/>
    <property type="evidence" value="ECO:0007669"/>
    <property type="project" value="TreeGrafter"/>
</dbReference>
<evidence type="ECO:0000256" key="3">
    <source>
        <dbReference type="ARBA" id="ARBA00022801"/>
    </source>
</evidence>
<evidence type="ECO:0000256" key="4">
    <source>
        <dbReference type="ARBA" id="ARBA00022997"/>
    </source>
</evidence>
<keyword evidence="5 7" id="KW-0482">Metalloprotease</keyword>
<feature type="binding site" evidence="7">
    <location>
        <position position="339"/>
    </location>
    <ligand>
        <name>Mn(2+)</name>
        <dbReference type="ChEBI" id="CHEBI:29035"/>
        <label>1</label>
    </ligand>
</feature>
<feature type="binding site" evidence="7">
    <location>
        <position position="423"/>
    </location>
    <ligand>
        <name>Mn(2+)</name>
        <dbReference type="ChEBI" id="CHEBI:29035"/>
        <label>1</label>
    </ligand>
</feature>
<evidence type="ECO:0000256" key="6">
    <source>
        <dbReference type="ARBA" id="ARBA00023211"/>
    </source>
</evidence>
<dbReference type="Gene3D" id="3.40.350.10">
    <property type="entry name" value="Creatinase/prolidase N-terminal domain"/>
    <property type="match status" value="1"/>
</dbReference>
<dbReference type="EC" id="3.4.13.9" evidence="7"/>
<dbReference type="Pfam" id="PF00557">
    <property type="entry name" value="Peptidase_M24"/>
    <property type="match status" value="1"/>
</dbReference>
<gene>
    <name evidence="7" type="primary">pepQ</name>
    <name evidence="10" type="ORF">SAMN06297229_0086</name>
</gene>
<feature type="binding site" evidence="7">
    <location>
        <position position="384"/>
    </location>
    <ligand>
        <name>Mn(2+)</name>
        <dbReference type="ChEBI" id="CHEBI:29035"/>
        <label>1</label>
    </ligand>
</feature>